<comment type="pathway">
    <text evidence="2 13">Carbohydrate degradation; glycolysis; pyruvate from D-glyceraldehyde 3-phosphate: step 2/5.</text>
</comment>
<feature type="binding site" evidence="14">
    <location>
        <position position="36"/>
    </location>
    <ligand>
        <name>(2R)-3-phosphoglycerate</name>
        <dbReference type="ChEBI" id="CHEBI:58272"/>
    </ligand>
</feature>
<sequence>MGWKTLDDMDLAGKTVLTRVDINVPMDKGAVTDDTRIRRLIPTLSDLLAKGAKPVLLAHFGRPKGQRVAEMSLQPLVPALETAFGAAVVFVADCRGPAAEAAVAALAPGQILLLENTRFYPGEEANDEALAQDMARLGDIYCNDAFSAAHRAHASTEALARLLPACAGRLMEAELKALEAALATPQRPVTAVVGGAKVSSKLDLLGNLVTKVDTLVIGGGMANTFLAAQGIDVGKSLCEHDMTATAREILTGAAEAGCTILLPSDVVVAREFKAGAAHETVAATACPPDAMILDAGPASVAAIAATLADTRTLIWNGPLGAFEIAPFDTATNAAAQKAAELTAAGGLISVAGGGDTVAALNQAGAAEAFTYISTAGGAFLEWMEGKVLPGVAALDQ</sequence>
<dbReference type="Gene3D" id="3.40.50.1260">
    <property type="entry name" value="Phosphoglycerate kinase, N-terminal domain"/>
    <property type="match status" value="2"/>
</dbReference>
<comment type="catalytic activity">
    <reaction evidence="1 13 16">
        <text>(2R)-3-phosphoglycerate + ATP = (2R)-3-phospho-glyceroyl phosphate + ADP</text>
        <dbReference type="Rhea" id="RHEA:14801"/>
        <dbReference type="ChEBI" id="CHEBI:30616"/>
        <dbReference type="ChEBI" id="CHEBI:57604"/>
        <dbReference type="ChEBI" id="CHEBI:58272"/>
        <dbReference type="ChEBI" id="CHEBI:456216"/>
        <dbReference type="EC" id="2.7.2.3"/>
    </reaction>
</comment>
<accession>A0A132C097</accession>
<dbReference type="PRINTS" id="PR00477">
    <property type="entry name" value="PHGLYCKINASE"/>
</dbReference>
<dbReference type="InterPro" id="IPR001576">
    <property type="entry name" value="Phosphoglycerate_kinase"/>
</dbReference>
<evidence type="ECO:0000256" key="9">
    <source>
        <dbReference type="ARBA" id="ARBA00022741"/>
    </source>
</evidence>
<reference evidence="17 18" key="1">
    <citation type="submission" date="2015-12" db="EMBL/GenBank/DDBJ databases">
        <title>Genome sequence of the marine Rhodobacteraceae strain O3.65, Candidatus Tritonibacter horizontis.</title>
        <authorList>
            <person name="Poehlein A."/>
            <person name="Giebel H.A."/>
            <person name="Voget S."/>
            <person name="Brinkhoff T."/>
        </authorList>
    </citation>
    <scope>NUCLEOTIDE SEQUENCE [LARGE SCALE GENOMIC DNA]</scope>
    <source>
        <strain evidence="17 18">O3.65</strain>
    </source>
</reference>
<dbReference type="RefSeq" id="WP_068241646.1">
    <property type="nucleotide sequence ID" value="NZ_LPUY01000042.1"/>
</dbReference>
<feature type="binding site" evidence="13 14">
    <location>
        <begin position="59"/>
        <end position="62"/>
    </location>
    <ligand>
        <name>substrate</name>
    </ligand>
</feature>
<evidence type="ECO:0000256" key="10">
    <source>
        <dbReference type="ARBA" id="ARBA00022777"/>
    </source>
</evidence>
<keyword evidence="8 13" id="KW-0808">Transferase</keyword>
<keyword evidence="18" id="KW-1185">Reference proteome</keyword>
<feature type="binding site" evidence="13">
    <location>
        <position position="151"/>
    </location>
    <ligand>
        <name>substrate</name>
    </ligand>
</feature>
<proteinExistence type="inferred from homology"/>
<evidence type="ECO:0000256" key="12">
    <source>
        <dbReference type="ARBA" id="ARBA00023152"/>
    </source>
</evidence>
<feature type="binding site" evidence="14">
    <location>
        <position position="118"/>
    </location>
    <ligand>
        <name>(2R)-3-phosphoglycerate</name>
        <dbReference type="ChEBI" id="CHEBI:58272"/>
    </ligand>
</feature>
<feature type="binding site" evidence="13 15">
    <location>
        <begin position="353"/>
        <end position="356"/>
    </location>
    <ligand>
        <name>ATP</name>
        <dbReference type="ChEBI" id="CHEBI:30616"/>
    </ligand>
</feature>
<dbReference type="GO" id="GO:0004618">
    <property type="term" value="F:phosphoglycerate kinase activity"/>
    <property type="evidence" value="ECO:0007669"/>
    <property type="project" value="UniProtKB-UniRule"/>
</dbReference>
<evidence type="ECO:0000313" key="18">
    <source>
        <dbReference type="Proteomes" id="UP000068382"/>
    </source>
</evidence>
<evidence type="ECO:0000256" key="6">
    <source>
        <dbReference type="ARBA" id="ARBA00016471"/>
    </source>
</evidence>
<gene>
    <name evidence="13 17" type="primary">pgk</name>
    <name evidence="17" type="ORF">TRIHO_14020</name>
</gene>
<dbReference type="PANTHER" id="PTHR11406:SF23">
    <property type="entry name" value="PHOSPHOGLYCERATE KINASE 1, CHLOROPLASTIC-RELATED"/>
    <property type="match status" value="1"/>
</dbReference>
<feature type="binding site" evidence="13">
    <location>
        <position position="36"/>
    </location>
    <ligand>
        <name>substrate</name>
    </ligand>
</feature>
<evidence type="ECO:0000256" key="8">
    <source>
        <dbReference type="ARBA" id="ARBA00022679"/>
    </source>
</evidence>
<keyword evidence="10 13" id="KW-0418">Kinase</keyword>
<comment type="subcellular location">
    <subcellularLocation>
        <location evidence="13">Cytoplasm</location>
    </subcellularLocation>
</comment>
<name>A0A132C097_9RHOB</name>
<feature type="binding site" evidence="13 15">
    <location>
        <position position="323"/>
    </location>
    <ligand>
        <name>ATP</name>
        <dbReference type="ChEBI" id="CHEBI:30616"/>
    </ligand>
</feature>
<evidence type="ECO:0000256" key="7">
    <source>
        <dbReference type="ARBA" id="ARBA00022490"/>
    </source>
</evidence>
<dbReference type="GO" id="GO:0006096">
    <property type="term" value="P:glycolytic process"/>
    <property type="evidence" value="ECO:0007669"/>
    <property type="project" value="UniProtKB-UniRule"/>
</dbReference>
<evidence type="ECO:0000256" key="3">
    <source>
        <dbReference type="ARBA" id="ARBA00008982"/>
    </source>
</evidence>
<keyword evidence="9 13" id="KW-0547">Nucleotide-binding</keyword>
<feature type="binding site" evidence="13">
    <location>
        <position position="118"/>
    </location>
    <ligand>
        <name>substrate</name>
    </ligand>
</feature>
<dbReference type="PATRIC" id="fig|1768241.3.peg.1472"/>
<comment type="caution">
    <text evidence="13">Lacks conserved residue(s) required for the propagation of feature annotation.</text>
</comment>
<protein>
    <recommendedName>
        <fullName evidence="6 13">Phosphoglycerate kinase</fullName>
        <ecNumber evidence="5 13">2.7.2.3</ecNumber>
    </recommendedName>
</protein>
<dbReference type="InterPro" id="IPR015824">
    <property type="entry name" value="Phosphoglycerate_kinase_N"/>
</dbReference>
<evidence type="ECO:0000256" key="16">
    <source>
        <dbReference type="RuleBase" id="RU000532"/>
    </source>
</evidence>
<dbReference type="GO" id="GO:0005829">
    <property type="term" value="C:cytosol"/>
    <property type="evidence" value="ECO:0007669"/>
    <property type="project" value="TreeGrafter"/>
</dbReference>
<dbReference type="GO" id="GO:0005524">
    <property type="term" value="F:ATP binding"/>
    <property type="evidence" value="ECO:0007669"/>
    <property type="project" value="UniProtKB-KW"/>
</dbReference>
<dbReference type="EC" id="2.7.2.3" evidence="5 13"/>
<dbReference type="PIRSF" id="PIRSF000724">
    <property type="entry name" value="Pgk"/>
    <property type="match status" value="1"/>
</dbReference>
<dbReference type="SUPFAM" id="SSF53748">
    <property type="entry name" value="Phosphoglycerate kinase"/>
    <property type="match status" value="1"/>
</dbReference>
<evidence type="ECO:0000256" key="15">
    <source>
        <dbReference type="PIRSR" id="PIRSR000724-2"/>
    </source>
</evidence>
<comment type="similarity">
    <text evidence="3 13 16">Belongs to the phosphoglycerate kinase family.</text>
</comment>
<dbReference type="PANTHER" id="PTHR11406">
    <property type="entry name" value="PHOSPHOGLYCERATE KINASE"/>
    <property type="match status" value="1"/>
</dbReference>
<dbReference type="InterPro" id="IPR036043">
    <property type="entry name" value="Phosphoglycerate_kinase_sf"/>
</dbReference>
<dbReference type="GO" id="GO:0043531">
    <property type="term" value="F:ADP binding"/>
    <property type="evidence" value="ECO:0007669"/>
    <property type="project" value="TreeGrafter"/>
</dbReference>
<evidence type="ECO:0000256" key="11">
    <source>
        <dbReference type="ARBA" id="ARBA00022840"/>
    </source>
</evidence>
<feature type="binding site" evidence="13 15">
    <location>
        <position position="201"/>
    </location>
    <ligand>
        <name>ATP</name>
        <dbReference type="ChEBI" id="CHEBI:30616"/>
    </ligand>
</feature>
<evidence type="ECO:0000256" key="5">
    <source>
        <dbReference type="ARBA" id="ARBA00013061"/>
    </source>
</evidence>
<comment type="subunit">
    <text evidence="4 13">Monomer.</text>
</comment>
<dbReference type="FunFam" id="3.40.50.1260:FF:000006">
    <property type="entry name" value="Phosphoglycerate kinase"/>
    <property type="match status" value="1"/>
</dbReference>
<evidence type="ECO:0000256" key="2">
    <source>
        <dbReference type="ARBA" id="ARBA00004838"/>
    </source>
</evidence>
<dbReference type="Proteomes" id="UP000068382">
    <property type="component" value="Unassembled WGS sequence"/>
</dbReference>
<feature type="binding site" evidence="13 14">
    <location>
        <begin position="21"/>
        <end position="23"/>
    </location>
    <ligand>
        <name>substrate</name>
    </ligand>
</feature>
<comment type="caution">
    <text evidence="17">The sequence shown here is derived from an EMBL/GenBank/DDBJ whole genome shotgun (WGS) entry which is preliminary data.</text>
</comment>
<evidence type="ECO:0000256" key="1">
    <source>
        <dbReference type="ARBA" id="ARBA00000642"/>
    </source>
</evidence>
<feature type="binding site" evidence="14">
    <location>
        <position position="151"/>
    </location>
    <ligand>
        <name>(2R)-3-phosphoglycerate</name>
        <dbReference type="ChEBI" id="CHEBI:58272"/>
    </ligand>
</feature>
<evidence type="ECO:0000256" key="4">
    <source>
        <dbReference type="ARBA" id="ARBA00011245"/>
    </source>
</evidence>
<keyword evidence="7 13" id="KW-0963">Cytoplasm</keyword>
<dbReference type="GO" id="GO:0006094">
    <property type="term" value="P:gluconeogenesis"/>
    <property type="evidence" value="ECO:0007669"/>
    <property type="project" value="TreeGrafter"/>
</dbReference>
<dbReference type="EMBL" id="LPUY01000042">
    <property type="protein sequence ID" value="KUP93752.1"/>
    <property type="molecule type" value="Genomic_DNA"/>
</dbReference>
<dbReference type="UniPathway" id="UPA00109">
    <property type="reaction ID" value="UER00185"/>
</dbReference>
<dbReference type="OrthoDB" id="9808460at2"/>
<evidence type="ECO:0000313" key="17">
    <source>
        <dbReference type="EMBL" id="KUP93752.1"/>
    </source>
</evidence>
<keyword evidence="12 13" id="KW-0324">Glycolysis</keyword>
<dbReference type="Pfam" id="PF00162">
    <property type="entry name" value="PGK"/>
    <property type="match status" value="1"/>
</dbReference>
<dbReference type="FunFam" id="3.40.50.1260:FF:000031">
    <property type="entry name" value="Phosphoglycerate kinase 1"/>
    <property type="match status" value="1"/>
</dbReference>
<keyword evidence="11 13" id="KW-0067">ATP-binding</keyword>
<dbReference type="AlphaFoldDB" id="A0A132C097"/>
<dbReference type="HAMAP" id="MF_00145">
    <property type="entry name" value="Phosphoglyc_kinase"/>
    <property type="match status" value="1"/>
</dbReference>
<evidence type="ECO:0000256" key="13">
    <source>
        <dbReference type="HAMAP-Rule" id="MF_00145"/>
    </source>
</evidence>
<organism evidence="17 18">
    <name type="scientific">Tritonibacter horizontis</name>
    <dbReference type="NCBI Taxonomy" id="1768241"/>
    <lineage>
        <taxon>Bacteria</taxon>
        <taxon>Pseudomonadati</taxon>
        <taxon>Pseudomonadota</taxon>
        <taxon>Alphaproteobacteria</taxon>
        <taxon>Rhodobacterales</taxon>
        <taxon>Paracoccaceae</taxon>
        <taxon>Tritonibacter</taxon>
    </lineage>
</organism>
<evidence type="ECO:0000256" key="14">
    <source>
        <dbReference type="PIRSR" id="PIRSR000724-1"/>
    </source>
</evidence>